<reference evidence="3" key="1">
    <citation type="journal article" date="2019" name="Int. J. Syst. Evol. Microbiol.">
        <title>The Global Catalogue of Microorganisms (GCM) 10K type strain sequencing project: providing services to taxonomists for standard genome sequencing and annotation.</title>
        <authorList>
            <consortium name="The Broad Institute Genomics Platform"/>
            <consortium name="The Broad Institute Genome Sequencing Center for Infectious Disease"/>
            <person name="Wu L."/>
            <person name="Ma J."/>
        </authorList>
    </citation>
    <scope>NUCLEOTIDE SEQUENCE [LARGE SCALE GENOMIC DNA]</scope>
    <source>
        <strain evidence="3">CCUG 54523</strain>
    </source>
</reference>
<comment type="caution">
    <text evidence="2">The sequence shown here is derived from an EMBL/GenBank/DDBJ whole genome shotgun (WGS) entry which is preliminary data.</text>
</comment>
<dbReference type="RefSeq" id="WP_204979260.1">
    <property type="nucleotide sequence ID" value="NZ_JBHTII010000002.1"/>
</dbReference>
<feature type="region of interest" description="Disordered" evidence="1">
    <location>
        <begin position="22"/>
        <end position="47"/>
    </location>
</feature>
<evidence type="ECO:0000313" key="2">
    <source>
        <dbReference type="EMBL" id="MFD0791502.1"/>
    </source>
</evidence>
<dbReference type="Proteomes" id="UP001597055">
    <property type="component" value="Unassembled WGS sequence"/>
</dbReference>
<name>A0ABW3AKR9_9MICO</name>
<dbReference type="EMBL" id="JBHTII010000002">
    <property type="protein sequence ID" value="MFD0791502.1"/>
    <property type="molecule type" value="Genomic_DNA"/>
</dbReference>
<gene>
    <name evidence="2" type="ORF">ACFQ0P_13950</name>
</gene>
<keyword evidence="3" id="KW-1185">Reference proteome</keyword>
<evidence type="ECO:0000313" key="3">
    <source>
        <dbReference type="Proteomes" id="UP001597055"/>
    </source>
</evidence>
<feature type="compositionally biased region" description="Basic and acidic residues" evidence="1">
    <location>
        <begin position="25"/>
        <end position="47"/>
    </location>
</feature>
<sequence>MSLRDEIAAAANAMLAITSPPVVPCREEGHPVNDATPDRIPDERTSA</sequence>
<evidence type="ECO:0000256" key="1">
    <source>
        <dbReference type="SAM" id="MobiDB-lite"/>
    </source>
</evidence>
<organism evidence="2 3">
    <name type="scientific">Microbacterium insulae</name>
    <dbReference type="NCBI Taxonomy" id="483014"/>
    <lineage>
        <taxon>Bacteria</taxon>
        <taxon>Bacillati</taxon>
        <taxon>Actinomycetota</taxon>
        <taxon>Actinomycetes</taxon>
        <taxon>Micrococcales</taxon>
        <taxon>Microbacteriaceae</taxon>
        <taxon>Microbacterium</taxon>
    </lineage>
</organism>
<accession>A0ABW3AKR9</accession>
<protein>
    <submittedName>
        <fullName evidence="2">Uncharacterized protein</fullName>
    </submittedName>
</protein>
<proteinExistence type="predicted"/>